<evidence type="ECO:0000256" key="4">
    <source>
        <dbReference type="ARBA" id="ARBA00023136"/>
    </source>
</evidence>
<feature type="domain" description="Receptor L-domain" evidence="8">
    <location>
        <begin position="41"/>
        <end position="125"/>
    </location>
</feature>
<dbReference type="Pfam" id="PF01030">
    <property type="entry name" value="Recep_L_domain"/>
    <property type="match status" value="1"/>
</dbReference>
<dbReference type="Gene3D" id="3.80.20.20">
    <property type="entry name" value="Receptor L-domain"/>
    <property type="match status" value="1"/>
</dbReference>
<keyword evidence="10" id="KW-1185">Reference proteome</keyword>
<dbReference type="OrthoDB" id="536881at2759"/>
<evidence type="ECO:0000256" key="7">
    <source>
        <dbReference type="SAM" id="SignalP"/>
    </source>
</evidence>
<evidence type="ECO:0000313" key="9">
    <source>
        <dbReference type="EMBL" id="RJE23082.1"/>
    </source>
</evidence>
<reference evidence="10" key="1">
    <citation type="submission" date="2017-02" db="EMBL/GenBank/DDBJ databases">
        <authorList>
            <person name="Tafer H."/>
            <person name="Lopandic K."/>
        </authorList>
    </citation>
    <scope>NUCLEOTIDE SEQUENCE [LARGE SCALE GENOMIC DNA]</scope>
    <source>
        <strain evidence="10">CBS 366.77</strain>
    </source>
</reference>
<feature type="compositionally biased region" description="Polar residues" evidence="5">
    <location>
        <begin position="366"/>
        <end position="375"/>
    </location>
</feature>
<accession>A0A3A2ZIY8</accession>
<name>A0A3A2ZIY8_9EURO</name>
<dbReference type="InterPro" id="IPR036941">
    <property type="entry name" value="Rcpt_L-dom_sf"/>
</dbReference>
<sequence length="375" mass="39155">MIAWRYLVLALAVLQPVIAGNTCEKDVTISSQSDAESALSNCDTVKGTVTISKDASGSISLDNLQKIEGGLTIHGTSDLTKLSAQNLQKISYDLSVKDNGGLKDLSMQNLQEVKGNMKIEGNDNLKQLQLQNLEDVNGGLVLSGEFDRFVDRWTHGGRYSADNTSAQFQNLDQVDGQTSIRGSGDFSCSDFEKMKSDGVFEGPFSCSTGSSSSSSSSSDSSSSSSSSDSNGSNSGSSGLSAGAKGGIAVAVIVVVAIILGALWFMYKRRKAASGAEFHSVPTGAATDPEKGGGGVVGQVNDQPPSPPPPAVPAATGSIARKPIKPATEPEIPMLDSENVHEAPAVPPETRDPTQIFELDAGPVRGTHQQPINHEE</sequence>
<feature type="region of interest" description="Disordered" evidence="5">
    <location>
        <begin position="205"/>
        <end position="240"/>
    </location>
</feature>
<organism evidence="9 10">
    <name type="scientific">Aspergillus sclerotialis</name>
    <dbReference type="NCBI Taxonomy" id="2070753"/>
    <lineage>
        <taxon>Eukaryota</taxon>
        <taxon>Fungi</taxon>
        <taxon>Dikarya</taxon>
        <taxon>Ascomycota</taxon>
        <taxon>Pezizomycotina</taxon>
        <taxon>Eurotiomycetes</taxon>
        <taxon>Eurotiomycetidae</taxon>
        <taxon>Eurotiales</taxon>
        <taxon>Aspergillaceae</taxon>
        <taxon>Aspergillus</taxon>
        <taxon>Aspergillus subgen. Polypaecilum</taxon>
    </lineage>
</organism>
<keyword evidence="3 6" id="KW-1133">Transmembrane helix</keyword>
<evidence type="ECO:0000313" key="10">
    <source>
        <dbReference type="Proteomes" id="UP000266188"/>
    </source>
</evidence>
<feature type="region of interest" description="Disordered" evidence="5">
    <location>
        <begin position="275"/>
        <end position="375"/>
    </location>
</feature>
<dbReference type="AlphaFoldDB" id="A0A3A2ZIY8"/>
<gene>
    <name evidence="9" type="ORF">PHISCL_04572</name>
</gene>
<keyword evidence="2 6" id="KW-0812">Transmembrane</keyword>
<feature type="signal peptide" evidence="7">
    <location>
        <begin position="1"/>
        <end position="19"/>
    </location>
</feature>
<dbReference type="EMBL" id="MVGC01000136">
    <property type="protein sequence ID" value="RJE23082.1"/>
    <property type="molecule type" value="Genomic_DNA"/>
</dbReference>
<dbReference type="GO" id="GO:0016020">
    <property type="term" value="C:membrane"/>
    <property type="evidence" value="ECO:0007669"/>
    <property type="project" value="UniProtKB-SubCell"/>
</dbReference>
<comment type="caution">
    <text evidence="9">The sequence shown here is derived from an EMBL/GenBank/DDBJ whole genome shotgun (WGS) entry which is preliminary data.</text>
</comment>
<dbReference type="InterPro" id="IPR051694">
    <property type="entry name" value="Immunoregulatory_rcpt-like"/>
</dbReference>
<dbReference type="PANTHER" id="PTHR15549:SF27">
    <property type="entry name" value="CHITIN-BINDING TYPE-1 DOMAIN-CONTAINING PROTEIN"/>
    <property type="match status" value="1"/>
</dbReference>
<feature type="chain" id="PRO_5017223578" description="Receptor L-domain domain-containing protein" evidence="7">
    <location>
        <begin position="20"/>
        <end position="375"/>
    </location>
</feature>
<comment type="subcellular location">
    <subcellularLocation>
        <location evidence="1">Membrane</location>
        <topology evidence="1">Single-pass membrane protein</topology>
    </subcellularLocation>
</comment>
<feature type="transmembrane region" description="Helical" evidence="6">
    <location>
        <begin position="246"/>
        <end position="266"/>
    </location>
</feature>
<keyword evidence="4 6" id="KW-0472">Membrane</keyword>
<evidence type="ECO:0000256" key="5">
    <source>
        <dbReference type="SAM" id="MobiDB-lite"/>
    </source>
</evidence>
<evidence type="ECO:0000256" key="6">
    <source>
        <dbReference type="SAM" id="Phobius"/>
    </source>
</evidence>
<keyword evidence="7" id="KW-0732">Signal</keyword>
<dbReference type="InterPro" id="IPR000494">
    <property type="entry name" value="Rcpt_L-dom"/>
</dbReference>
<evidence type="ECO:0000259" key="8">
    <source>
        <dbReference type="Pfam" id="PF01030"/>
    </source>
</evidence>
<dbReference type="STRING" id="2070753.A0A3A2ZIY8"/>
<dbReference type="GO" id="GO:0071944">
    <property type="term" value="C:cell periphery"/>
    <property type="evidence" value="ECO:0007669"/>
    <property type="project" value="UniProtKB-ARBA"/>
</dbReference>
<dbReference type="SUPFAM" id="SSF52058">
    <property type="entry name" value="L domain-like"/>
    <property type="match status" value="1"/>
</dbReference>
<evidence type="ECO:0000256" key="2">
    <source>
        <dbReference type="ARBA" id="ARBA00022692"/>
    </source>
</evidence>
<evidence type="ECO:0000256" key="3">
    <source>
        <dbReference type="ARBA" id="ARBA00022989"/>
    </source>
</evidence>
<evidence type="ECO:0000256" key="1">
    <source>
        <dbReference type="ARBA" id="ARBA00004167"/>
    </source>
</evidence>
<dbReference type="PANTHER" id="PTHR15549">
    <property type="entry name" value="PAIRED IMMUNOGLOBULIN-LIKE TYPE 2 RECEPTOR"/>
    <property type="match status" value="1"/>
</dbReference>
<protein>
    <recommendedName>
        <fullName evidence="8">Receptor L-domain domain-containing protein</fullName>
    </recommendedName>
</protein>
<proteinExistence type="predicted"/>
<dbReference type="Proteomes" id="UP000266188">
    <property type="component" value="Unassembled WGS sequence"/>
</dbReference>